<dbReference type="InterPro" id="IPR000743">
    <property type="entry name" value="Glyco_hydro_28"/>
</dbReference>
<dbReference type="Gene3D" id="2.160.20.10">
    <property type="entry name" value="Single-stranded right-handed beta-helix, Pectin lyase-like"/>
    <property type="match status" value="1"/>
</dbReference>
<dbReference type="GO" id="GO:0004650">
    <property type="term" value="F:polygalacturonase activity"/>
    <property type="evidence" value="ECO:0007669"/>
    <property type="project" value="InterPro"/>
</dbReference>
<keyword evidence="12" id="KW-1185">Reference proteome</keyword>
<comment type="similarity">
    <text evidence="2 9">Belongs to the glycosyl hydrolase 28 family.</text>
</comment>
<feature type="chain" id="PRO_5035459986" description="Polygalacturonase" evidence="10">
    <location>
        <begin position="27"/>
        <end position="395"/>
    </location>
</feature>
<evidence type="ECO:0000256" key="10">
    <source>
        <dbReference type="SAM" id="SignalP"/>
    </source>
</evidence>
<dbReference type="SMART" id="SM00710">
    <property type="entry name" value="PbH1"/>
    <property type="match status" value="5"/>
</dbReference>
<keyword evidence="3" id="KW-0134">Cell wall</keyword>
<keyword evidence="5 9" id="KW-0378">Hydrolase</keyword>
<feature type="active site" evidence="8">
    <location>
        <position position="244"/>
    </location>
</feature>
<evidence type="ECO:0000256" key="7">
    <source>
        <dbReference type="ARBA" id="ARBA00023316"/>
    </source>
</evidence>
<dbReference type="Proteomes" id="UP000796880">
    <property type="component" value="Unassembled WGS sequence"/>
</dbReference>
<evidence type="ECO:0000313" key="11">
    <source>
        <dbReference type="EMBL" id="KAF3449627.1"/>
    </source>
</evidence>
<reference evidence="11" key="1">
    <citation type="submission" date="2020-03" db="EMBL/GenBank/DDBJ databases">
        <title>A high-quality chromosome-level genome assembly of a woody plant with both climbing and erect habits, Rhamnella rubrinervis.</title>
        <authorList>
            <person name="Lu Z."/>
            <person name="Yang Y."/>
            <person name="Zhu X."/>
            <person name="Sun Y."/>
        </authorList>
    </citation>
    <scope>NUCLEOTIDE SEQUENCE</scope>
    <source>
        <strain evidence="11">BYM</strain>
        <tissue evidence="11">Leaf</tissue>
    </source>
</reference>
<keyword evidence="6 9" id="KW-0326">Glycosidase</keyword>
<sequence>MAMFTSFHCTSAVFIILCVFLNSVYAAIITYNVVSFGANPNGVIDSTQAFVRAWSAACASTTETVIQVPRGRYLLGSIAFKGDCKSPRITYKIAGTLVAPADYRILGQFENWLSFEGVSGVSIIGGALDAKGPALWACKAAGKDCPNGATALSFTDSSNIRIEGLISLNSQMFHIVINRCQDVHIQGVKIIADGNSPNTDGIHVQLSRNVAIINTSIRTGDDCISIGPGAKNLWIERITCGPGHGISIGSLGKDLNEEGVQNVTVTKSVFSGTQNGLRIKSWARPSKGFVQGVRFIDAIMQDVQNPIVIDQNYCPSNINCPGQTSGVKVSDVLYKNIRGTSATMVAIKLECSAANPCSGIRLEDVKLTYKKKPAQSSCINANGEASGIVQPDSCL</sequence>
<evidence type="ECO:0000256" key="4">
    <source>
        <dbReference type="ARBA" id="ARBA00022525"/>
    </source>
</evidence>
<name>A0A8K0HBP2_9ROSA</name>
<evidence type="ECO:0000256" key="8">
    <source>
        <dbReference type="PROSITE-ProRule" id="PRU10052"/>
    </source>
</evidence>
<dbReference type="AlphaFoldDB" id="A0A8K0HBP2"/>
<dbReference type="InterPro" id="IPR012334">
    <property type="entry name" value="Pectin_lyas_fold"/>
</dbReference>
<comment type="caution">
    <text evidence="11">The sequence shown here is derived from an EMBL/GenBank/DDBJ whole genome shotgun (WGS) entry which is preliminary data.</text>
</comment>
<dbReference type="EMBL" id="VOIH02000004">
    <property type="protein sequence ID" value="KAF3449627.1"/>
    <property type="molecule type" value="Genomic_DNA"/>
</dbReference>
<dbReference type="Pfam" id="PF00295">
    <property type="entry name" value="Glyco_hydro_28"/>
    <property type="match status" value="1"/>
</dbReference>
<dbReference type="GO" id="GO:0071555">
    <property type="term" value="P:cell wall organization"/>
    <property type="evidence" value="ECO:0007669"/>
    <property type="project" value="UniProtKB-KW"/>
</dbReference>
<protein>
    <recommendedName>
        <fullName evidence="13">Polygalacturonase</fullName>
    </recommendedName>
</protein>
<dbReference type="SUPFAM" id="SSF51126">
    <property type="entry name" value="Pectin lyase-like"/>
    <property type="match status" value="1"/>
</dbReference>
<evidence type="ECO:0000256" key="6">
    <source>
        <dbReference type="ARBA" id="ARBA00023295"/>
    </source>
</evidence>
<keyword evidence="4" id="KW-0964">Secreted</keyword>
<evidence type="ECO:0000256" key="2">
    <source>
        <dbReference type="ARBA" id="ARBA00008834"/>
    </source>
</evidence>
<dbReference type="InterPro" id="IPR011050">
    <property type="entry name" value="Pectin_lyase_fold/virulence"/>
</dbReference>
<evidence type="ECO:0000256" key="1">
    <source>
        <dbReference type="ARBA" id="ARBA00004191"/>
    </source>
</evidence>
<accession>A0A8K0HBP2</accession>
<evidence type="ECO:0000313" key="12">
    <source>
        <dbReference type="Proteomes" id="UP000796880"/>
    </source>
</evidence>
<dbReference type="OrthoDB" id="187139at2759"/>
<dbReference type="InterPro" id="IPR006626">
    <property type="entry name" value="PbH1"/>
</dbReference>
<gene>
    <name evidence="11" type="ORF">FNV43_RR10358</name>
</gene>
<feature type="signal peptide" evidence="10">
    <location>
        <begin position="1"/>
        <end position="26"/>
    </location>
</feature>
<keyword evidence="10" id="KW-0732">Signal</keyword>
<dbReference type="PANTHER" id="PTHR31375">
    <property type="match status" value="1"/>
</dbReference>
<organism evidence="11 12">
    <name type="scientific">Rhamnella rubrinervis</name>
    <dbReference type="NCBI Taxonomy" id="2594499"/>
    <lineage>
        <taxon>Eukaryota</taxon>
        <taxon>Viridiplantae</taxon>
        <taxon>Streptophyta</taxon>
        <taxon>Embryophyta</taxon>
        <taxon>Tracheophyta</taxon>
        <taxon>Spermatophyta</taxon>
        <taxon>Magnoliopsida</taxon>
        <taxon>eudicotyledons</taxon>
        <taxon>Gunneridae</taxon>
        <taxon>Pentapetalae</taxon>
        <taxon>rosids</taxon>
        <taxon>fabids</taxon>
        <taxon>Rosales</taxon>
        <taxon>Rhamnaceae</taxon>
        <taxon>rhamnoid group</taxon>
        <taxon>Rhamneae</taxon>
        <taxon>Rhamnella</taxon>
    </lineage>
</organism>
<dbReference type="FunFam" id="2.160.20.10:FF:000016">
    <property type="entry name" value="Polygalacturonase 7"/>
    <property type="match status" value="1"/>
</dbReference>
<dbReference type="GO" id="GO:0005975">
    <property type="term" value="P:carbohydrate metabolic process"/>
    <property type="evidence" value="ECO:0007669"/>
    <property type="project" value="InterPro"/>
</dbReference>
<dbReference type="PROSITE" id="PS00502">
    <property type="entry name" value="POLYGALACTURONASE"/>
    <property type="match status" value="1"/>
</dbReference>
<comment type="subcellular location">
    <subcellularLocation>
        <location evidence="1">Secreted</location>
        <location evidence="1">Cell wall</location>
    </subcellularLocation>
</comment>
<evidence type="ECO:0000256" key="9">
    <source>
        <dbReference type="RuleBase" id="RU361169"/>
    </source>
</evidence>
<keyword evidence="7" id="KW-0961">Cell wall biogenesis/degradation</keyword>
<evidence type="ECO:0008006" key="13">
    <source>
        <dbReference type="Google" id="ProtNLM"/>
    </source>
</evidence>
<evidence type="ECO:0000256" key="5">
    <source>
        <dbReference type="ARBA" id="ARBA00022801"/>
    </source>
</evidence>
<proteinExistence type="inferred from homology"/>
<evidence type="ECO:0000256" key="3">
    <source>
        <dbReference type="ARBA" id="ARBA00022512"/>
    </source>
</evidence>